<dbReference type="GO" id="GO:0022857">
    <property type="term" value="F:transmembrane transporter activity"/>
    <property type="evidence" value="ECO:0007669"/>
    <property type="project" value="InterPro"/>
</dbReference>
<dbReference type="NCBIfam" id="TIGR01726">
    <property type="entry name" value="HEQRo_perm_3TM"/>
    <property type="match status" value="1"/>
</dbReference>
<keyword evidence="8 9" id="KW-0472">Membrane</keyword>
<keyword evidence="7 9" id="KW-1133">Transmembrane helix</keyword>
<keyword evidence="6" id="KW-0029">Amino-acid transport</keyword>
<feature type="non-terminal residue" evidence="11">
    <location>
        <position position="126"/>
    </location>
</feature>
<evidence type="ECO:0000256" key="3">
    <source>
        <dbReference type="ARBA" id="ARBA00022448"/>
    </source>
</evidence>
<evidence type="ECO:0000259" key="10">
    <source>
        <dbReference type="PROSITE" id="PS50928"/>
    </source>
</evidence>
<dbReference type="Pfam" id="PF00528">
    <property type="entry name" value="BPD_transp_1"/>
    <property type="match status" value="1"/>
</dbReference>
<keyword evidence="5 9" id="KW-0812">Transmembrane</keyword>
<evidence type="ECO:0000256" key="1">
    <source>
        <dbReference type="ARBA" id="ARBA00004651"/>
    </source>
</evidence>
<dbReference type="PROSITE" id="PS50928">
    <property type="entry name" value="ABC_TM1"/>
    <property type="match status" value="1"/>
</dbReference>
<evidence type="ECO:0000313" key="12">
    <source>
        <dbReference type="Proteomes" id="UP001288944"/>
    </source>
</evidence>
<feature type="transmembrane region" description="Helical" evidence="9">
    <location>
        <begin position="38"/>
        <end position="65"/>
    </location>
</feature>
<dbReference type="PANTHER" id="PTHR30614">
    <property type="entry name" value="MEMBRANE COMPONENT OF AMINO ACID ABC TRANSPORTER"/>
    <property type="match status" value="1"/>
</dbReference>
<evidence type="ECO:0000256" key="9">
    <source>
        <dbReference type="RuleBase" id="RU363032"/>
    </source>
</evidence>
<protein>
    <submittedName>
        <fullName evidence="11">ABC transporter permease subunit</fullName>
    </submittedName>
</protein>
<keyword evidence="3 9" id="KW-0813">Transport</keyword>
<evidence type="ECO:0000256" key="7">
    <source>
        <dbReference type="ARBA" id="ARBA00022989"/>
    </source>
</evidence>
<comment type="subcellular location">
    <subcellularLocation>
        <location evidence="1 9">Cell membrane</location>
        <topology evidence="1 9">Multi-pass membrane protein</topology>
    </subcellularLocation>
</comment>
<proteinExistence type="inferred from homology"/>
<comment type="similarity">
    <text evidence="2">Belongs to the binding-protein-dependent transport system permease family. HisMQ subfamily.</text>
</comment>
<evidence type="ECO:0000256" key="2">
    <source>
        <dbReference type="ARBA" id="ARBA00010072"/>
    </source>
</evidence>
<sequence length="126" mass="13498">LLISIVGTLVGSLIGLLVGVVRTIPVPDRGIKRGILKFINAILSIYIEFFRGTPMIVQAMVIYYGSAQFLGIDINKIVAALFIVSINTGAYMSEIVRGGIVSVDKGQFEAAQAIGMTHSQTMINVV</sequence>
<organism evidence="11 12">
    <name type="scientific">Clostridium perfringens</name>
    <dbReference type="NCBI Taxonomy" id="1502"/>
    <lineage>
        <taxon>Bacteria</taxon>
        <taxon>Bacillati</taxon>
        <taxon>Bacillota</taxon>
        <taxon>Clostridia</taxon>
        <taxon>Eubacteriales</taxon>
        <taxon>Clostridiaceae</taxon>
        <taxon>Clostridium</taxon>
    </lineage>
</organism>
<dbReference type="GO" id="GO:0006865">
    <property type="term" value="P:amino acid transport"/>
    <property type="evidence" value="ECO:0007669"/>
    <property type="project" value="UniProtKB-KW"/>
</dbReference>
<feature type="transmembrane region" description="Helical" evidence="9">
    <location>
        <begin position="6"/>
        <end position="26"/>
    </location>
</feature>
<evidence type="ECO:0000256" key="4">
    <source>
        <dbReference type="ARBA" id="ARBA00022475"/>
    </source>
</evidence>
<dbReference type="PANTHER" id="PTHR30614:SF20">
    <property type="entry name" value="GLUTAMINE TRANSPORT SYSTEM PERMEASE PROTEIN GLNP"/>
    <property type="match status" value="1"/>
</dbReference>
<name>A0AAW9KSC8_CLOPF</name>
<feature type="domain" description="ABC transmembrane type-1" evidence="10">
    <location>
        <begin position="1"/>
        <end position="126"/>
    </location>
</feature>
<dbReference type="EMBL" id="WNUR01001879">
    <property type="protein sequence ID" value="MDZ7543980.1"/>
    <property type="molecule type" value="Genomic_DNA"/>
</dbReference>
<reference evidence="11" key="1">
    <citation type="submission" date="2019-11" db="EMBL/GenBank/DDBJ databases">
        <title>Characterization of Clostridium perfringens isolates from swine manure treated agricultural soils.</title>
        <authorList>
            <person name="Wushke S.T."/>
        </authorList>
    </citation>
    <scope>NUCLEOTIDE SEQUENCE</scope>
    <source>
        <strain evidence="11">X62</strain>
    </source>
</reference>
<dbReference type="Gene3D" id="1.10.3720.10">
    <property type="entry name" value="MetI-like"/>
    <property type="match status" value="1"/>
</dbReference>
<dbReference type="AlphaFoldDB" id="A0AAW9KSC8"/>
<feature type="non-terminal residue" evidence="11">
    <location>
        <position position="1"/>
    </location>
</feature>
<evidence type="ECO:0000256" key="6">
    <source>
        <dbReference type="ARBA" id="ARBA00022970"/>
    </source>
</evidence>
<gene>
    <name evidence="11" type="ORF">GNF83_23030</name>
</gene>
<dbReference type="GO" id="GO:0043190">
    <property type="term" value="C:ATP-binding cassette (ABC) transporter complex"/>
    <property type="evidence" value="ECO:0007669"/>
    <property type="project" value="InterPro"/>
</dbReference>
<evidence type="ECO:0000256" key="5">
    <source>
        <dbReference type="ARBA" id="ARBA00022692"/>
    </source>
</evidence>
<accession>A0AAW9KSC8</accession>
<feature type="transmembrane region" description="Helical" evidence="9">
    <location>
        <begin position="77"/>
        <end position="96"/>
    </location>
</feature>
<evidence type="ECO:0000256" key="8">
    <source>
        <dbReference type="ARBA" id="ARBA00023136"/>
    </source>
</evidence>
<comment type="caution">
    <text evidence="11">The sequence shown here is derived from an EMBL/GenBank/DDBJ whole genome shotgun (WGS) entry which is preliminary data.</text>
</comment>
<dbReference type="CDD" id="cd06261">
    <property type="entry name" value="TM_PBP2"/>
    <property type="match status" value="1"/>
</dbReference>
<evidence type="ECO:0000313" key="11">
    <source>
        <dbReference type="EMBL" id="MDZ7543980.1"/>
    </source>
</evidence>
<dbReference type="Proteomes" id="UP001288944">
    <property type="component" value="Unassembled WGS sequence"/>
</dbReference>
<dbReference type="InterPro" id="IPR035906">
    <property type="entry name" value="MetI-like_sf"/>
</dbReference>
<dbReference type="SUPFAM" id="SSF161098">
    <property type="entry name" value="MetI-like"/>
    <property type="match status" value="1"/>
</dbReference>
<dbReference type="InterPro" id="IPR043429">
    <property type="entry name" value="ArtM/GltK/GlnP/TcyL/YhdX-like"/>
</dbReference>
<dbReference type="InterPro" id="IPR000515">
    <property type="entry name" value="MetI-like"/>
</dbReference>
<dbReference type="InterPro" id="IPR010065">
    <property type="entry name" value="AA_ABC_transptr_permease_3TM"/>
</dbReference>
<keyword evidence="4" id="KW-1003">Cell membrane</keyword>